<reference evidence="2" key="1">
    <citation type="submission" date="2024-03" db="EMBL/GenBank/DDBJ databases">
        <authorList>
            <consortium name="ELIXIR-Norway"/>
            <consortium name="Elixir Norway"/>
        </authorList>
    </citation>
    <scope>NUCLEOTIDE SEQUENCE</scope>
</reference>
<sequence>MQQRRSSTIVVPVRRDCPRGDSDFRENVKANGRQSKETFSTPTSRHEETIASHFAHLIFELTVQIPDVGRPTTRSVDSFCTTTQGRRSAIMIFSSYCPGSITNKLLTDLDAKTFSSDQFAICYHLSQLYIVRPATVSSLVHSLLLMPRAFGKFVAGSTEREEV</sequence>
<gene>
    <name evidence="2" type="ORF">CSSPJE1EN2_LOCUS23590</name>
</gene>
<feature type="compositionally biased region" description="Basic and acidic residues" evidence="1">
    <location>
        <begin position="19"/>
        <end position="28"/>
    </location>
</feature>
<dbReference type="EMBL" id="OZ023710">
    <property type="protein sequence ID" value="CAK9882234.1"/>
    <property type="molecule type" value="Genomic_DNA"/>
</dbReference>
<dbReference type="Proteomes" id="UP001497522">
    <property type="component" value="Chromosome 9"/>
</dbReference>
<proteinExistence type="predicted"/>
<feature type="region of interest" description="Disordered" evidence="1">
    <location>
        <begin position="19"/>
        <end position="45"/>
    </location>
</feature>
<accession>A0ABP1C0G7</accession>
<name>A0ABP1C0G7_9BRYO</name>
<evidence type="ECO:0000313" key="2">
    <source>
        <dbReference type="EMBL" id="CAK9882234.1"/>
    </source>
</evidence>
<keyword evidence="3" id="KW-1185">Reference proteome</keyword>
<organism evidence="2 3">
    <name type="scientific">Sphagnum jensenii</name>
    <dbReference type="NCBI Taxonomy" id="128206"/>
    <lineage>
        <taxon>Eukaryota</taxon>
        <taxon>Viridiplantae</taxon>
        <taxon>Streptophyta</taxon>
        <taxon>Embryophyta</taxon>
        <taxon>Bryophyta</taxon>
        <taxon>Sphagnophytina</taxon>
        <taxon>Sphagnopsida</taxon>
        <taxon>Sphagnales</taxon>
        <taxon>Sphagnaceae</taxon>
        <taxon>Sphagnum</taxon>
    </lineage>
</organism>
<protein>
    <submittedName>
        <fullName evidence="2">Uncharacterized protein</fullName>
    </submittedName>
</protein>
<evidence type="ECO:0000313" key="3">
    <source>
        <dbReference type="Proteomes" id="UP001497522"/>
    </source>
</evidence>
<evidence type="ECO:0000256" key="1">
    <source>
        <dbReference type="SAM" id="MobiDB-lite"/>
    </source>
</evidence>